<evidence type="ECO:0000313" key="4">
    <source>
        <dbReference type="Proteomes" id="UP001596084"/>
    </source>
</evidence>
<proteinExistence type="predicted"/>
<gene>
    <name evidence="3" type="ORF">ACFPP7_04635</name>
</gene>
<dbReference type="InterPro" id="IPR032093">
    <property type="entry name" value="PhoD_N"/>
</dbReference>
<dbReference type="InterPro" id="IPR018946">
    <property type="entry name" value="PhoD-like_MPP"/>
</dbReference>
<dbReference type="Gene3D" id="3.60.21.70">
    <property type="entry name" value="PhoD-like phosphatase"/>
    <property type="match status" value="1"/>
</dbReference>
<keyword evidence="4" id="KW-1185">Reference proteome</keyword>
<feature type="domain" description="PhoD-like phosphatase metallophosphatase" evidence="1">
    <location>
        <begin position="145"/>
        <end position="490"/>
    </location>
</feature>
<dbReference type="Pfam" id="PF16655">
    <property type="entry name" value="PhoD_N"/>
    <property type="match status" value="1"/>
</dbReference>
<feature type="domain" description="Phospholipase D N-terminal" evidence="2">
    <location>
        <begin position="42"/>
        <end position="132"/>
    </location>
</feature>
<evidence type="ECO:0000259" key="2">
    <source>
        <dbReference type="Pfam" id="PF16655"/>
    </source>
</evidence>
<dbReference type="PANTHER" id="PTHR43606:SF2">
    <property type="entry name" value="ALKALINE PHOSPHATASE FAMILY PROTEIN (AFU_ORTHOLOGUE AFUA_5G03860)"/>
    <property type="match status" value="1"/>
</dbReference>
<dbReference type="EMBL" id="JBHSMX010000009">
    <property type="protein sequence ID" value="MFC5520203.1"/>
    <property type="molecule type" value="Genomic_DNA"/>
</dbReference>
<evidence type="ECO:0000259" key="1">
    <source>
        <dbReference type="Pfam" id="PF09423"/>
    </source>
</evidence>
<dbReference type="Proteomes" id="UP001596084">
    <property type="component" value="Unassembled WGS sequence"/>
</dbReference>
<dbReference type="Gene3D" id="2.60.40.380">
    <property type="entry name" value="Purple acid phosphatase-like, N-terminal"/>
    <property type="match status" value="1"/>
</dbReference>
<dbReference type="InterPro" id="IPR006311">
    <property type="entry name" value="TAT_signal"/>
</dbReference>
<dbReference type="PANTHER" id="PTHR43606">
    <property type="entry name" value="PHOSPHATASE, PUTATIVE (AFU_ORTHOLOGUE AFUA_6G08710)-RELATED"/>
    <property type="match status" value="1"/>
</dbReference>
<dbReference type="CDD" id="cd07389">
    <property type="entry name" value="MPP_PhoD"/>
    <property type="match status" value="1"/>
</dbReference>
<dbReference type="InterPro" id="IPR029052">
    <property type="entry name" value="Metallo-depent_PP-like"/>
</dbReference>
<dbReference type="InterPro" id="IPR038607">
    <property type="entry name" value="PhoD-like_sf"/>
</dbReference>
<accession>A0ABW0Q6A8</accession>
<protein>
    <submittedName>
        <fullName evidence="3">Alkaline phosphatase D family protein</fullName>
    </submittedName>
</protein>
<organism evidence="3 4">
    <name type="scientific">Polaromonas jejuensis</name>
    <dbReference type="NCBI Taxonomy" id="457502"/>
    <lineage>
        <taxon>Bacteria</taxon>
        <taxon>Pseudomonadati</taxon>
        <taxon>Pseudomonadota</taxon>
        <taxon>Betaproteobacteria</taxon>
        <taxon>Burkholderiales</taxon>
        <taxon>Comamonadaceae</taxon>
        <taxon>Polaromonas</taxon>
    </lineage>
</organism>
<dbReference type="PROSITE" id="PS51318">
    <property type="entry name" value="TAT"/>
    <property type="match status" value="1"/>
</dbReference>
<dbReference type="Pfam" id="PF09423">
    <property type="entry name" value="PhoD"/>
    <property type="match status" value="1"/>
</dbReference>
<reference evidence="4" key="1">
    <citation type="journal article" date="2019" name="Int. J. Syst. Evol. Microbiol.">
        <title>The Global Catalogue of Microorganisms (GCM) 10K type strain sequencing project: providing services to taxonomists for standard genome sequencing and annotation.</title>
        <authorList>
            <consortium name="The Broad Institute Genomics Platform"/>
            <consortium name="The Broad Institute Genome Sequencing Center for Infectious Disease"/>
            <person name="Wu L."/>
            <person name="Ma J."/>
        </authorList>
    </citation>
    <scope>NUCLEOTIDE SEQUENCE [LARGE SCALE GENOMIC DNA]</scope>
    <source>
        <strain evidence="4">CGMCC 4.7277</strain>
    </source>
</reference>
<comment type="caution">
    <text evidence="3">The sequence shown here is derived from an EMBL/GenBank/DDBJ whole genome shotgun (WGS) entry which is preliminary data.</text>
</comment>
<sequence>MGVIDASSRRQLLQLAAASAASLWLPRRAWSQAPFSRHPFTLGVASGSPTQDSVLLWTRLMSPSLQGQAVTVRWEVAHDEQFKRIVQSGQAQALAELAHSVHVEVQGLAPDRWYFYRFMAGDAVSAIGRTRTFPAPDAVVARMRLAYASCQNWQHGYFSAYRHMQDENLDAVLFLGDYIYEYPNSKTSVRPATGGWVLTLDDYRERYALHKSDPDLQAMHQACPWLLTWDDHEVQNDYAGLQEGDSGSGVPDFAARRAAAYQAFYEHMPIRASVLTQALAGLATGAEMRIYSRLHYGQLASFYLLDARQYKDPQVCTRGAKKGSSTVNPANCAVWNDPARSLLGAQQEGWLDAEFGKAGRQWNVLGQQSLMGQRDFRPGPGQLLWNDGWDGYSAARTRLTDALRKNAVANPVVLGGDVHENWVGHVKADYARADSPSIGVEFCGTSISSRSAGHEKTAERLAENPHFVFADAERKGYGVVEFTPKGLTTRLRVVDDVRQAKTAVETLASFTVQAGQPHVERV</sequence>
<dbReference type="SUPFAM" id="SSF56300">
    <property type="entry name" value="Metallo-dependent phosphatases"/>
    <property type="match status" value="1"/>
</dbReference>
<name>A0ABW0Q6A8_9BURK</name>
<dbReference type="InterPro" id="IPR052900">
    <property type="entry name" value="Phospholipid_Metab_Enz"/>
</dbReference>
<evidence type="ECO:0000313" key="3">
    <source>
        <dbReference type="EMBL" id="MFC5520203.1"/>
    </source>
</evidence>
<dbReference type="RefSeq" id="WP_068834554.1">
    <property type="nucleotide sequence ID" value="NZ_JBHSMX010000009.1"/>
</dbReference>